<evidence type="ECO:0000256" key="2">
    <source>
        <dbReference type="ARBA" id="ARBA00022525"/>
    </source>
</evidence>
<protein>
    <submittedName>
        <fullName evidence="4">Conotoxin</fullName>
    </submittedName>
</protein>
<keyword evidence="2" id="KW-0964">Secreted</keyword>
<organism evidence="4">
    <name type="scientific">Conus praecellens</name>
    <name type="common">Admirable cone</name>
    <dbReference type="NCBI Taxonomy" id="128530"/>
    <lineage>
        <taxon>Eukaryota</taxon>
        <taxon>Metazoa</taxon>
        <taxon>Spiralia</taxon>
        <taxon>Lophotrochozoa</taxon>
        <taxon>Mollusca</taxon>
        <taxon>Gastropoda</taxon>
        <taxon>Caenogastropoda</taxon>
        <taxon>Neogastropoda</taxon>
        <taxon>Conoidea</taxon>
        <taxon>Conidae</taxon>
        <taxon>Conus</taxon>
        <taxon>Turriconus</taxon>
    </lineage>
</organism>
<reference evidence="4" key="2">
    <citation type="submission" date="2017-07" db="EMBL/GenBank/DDBJ databases">
        <authorList>
            <person name="Sun Z.S."/>
            <person name="Albrecht U."/>
            <person name="Echele G."/>
            <person name="Lee C.C."/>
        </authorList>
    </citation>
    <scope>NUCLEOTIDE SEQUENCE</scope>
    <source>
        <strain evidence="4">O1d_Ps6.11ii</strain>
    </source>
</reference>
<dbReference type="GO" id="GO:0008200">
    <property type="term" value="F:ion channel inhibitor activity"/>
    <property type="evidence" value="ECO:0007669"/>
    <property type="project" value="InterPro"/>
</dbReference>
<keyword evidence="3" id="KW-0732">Signal</keyword>
<evidence type="ECO:0000256" key="1">
    <source>
        <dbReference type="ARBA" id="ARBA00004613"/>
    </source>
</evidence>
<dbReference type="InterPro" id="IPR004214">
    <property type="entry name" value="Conotoxin"/>
</dbReference>
<feature type="chain" id="PRO_5012109429" evidence="3">
    <location>
        <begin position="23"/>
        <end position="80"/>
    </location>
</feature>
<evidence type="ECO:0000313" key="4">
    <source>
        <dbReference type="EMBL" id="ATF27706.1"/>
    </source>
</evidence>
<accession>A0A291C2Q2</accession>
<reference evidence="4" key="1">
    <citation type="journal article" date="2017" name="Genome Biol. Evol.">
        <title>Divergence of the Venom Exogene Repertoire in Two Sister Species of Turriconus.</title>
        <authorList>
            <person name="Li Q."/>
            <person name="Barghi N."/>
            <person name="Lu A."/>
            <person name="Fedosov A.E."/>
            <person name="Bandyopadhyay P.K."/>
            <person name="Lluisma A.O."/>
            <person name="Concepcion G.P."/>
            <person name="Yandell M."/>
            <person name="Olivera B.M."/>
            <person name="Safavi-Hemami H."/>
        </authorList>
    </citation>
    <scope>NUCLEOTIDE SEQUENCE</scope>
    <source>
        <strain evidence="4">O1d_Ps6.11ii</strain>
    </source>
</reference>
<dbReference type="EMBL" id="MF576872">
    <property type="protein sequence ID" value="ATF27706.1"/>
    <property type="molecule type" value="mRNA"/>
</dbReference>
<dbReference type="Pfam" id="PF02950">
    <property type="entry name" value="Conotoxin"/>
    <property type="match status" value="1"/>
</dbReference>
<comment type="subcellular location">
    <subcellularLocation>
        <location evidence="1">Secreted</location>
    </subcellularLocation>
</comment>
<evidence type="ECO:0000256" key="3">
    <source>
        <dbReference type="SAM" id="SignalP"/>
    </source>
</evidence>
<dbReference type="AlphaFoldDB" id="A0A291C2Q2"/>
<dbReference type="GO" id="GO:0005576">
    <property type="term" value="C:extracellular region"/>
    <property type="evidence" value="ECO:0007669"/>
    <property type="project" value="UniProtKB-SubCell"/>
</dbReference>
<proteinExistence type="evidence at transcript level"/>
<name>A0A291C2Q2_CONPC</name>
<sequence length="80" mass="8767">MKLTCMMIVAVLFLTAGISITADDSRNGLENRVRMARYEMKNLKAPVSKKTGGPCKAPKWGCMYGHECCGGACIFVCFKI</sequence>
<feature type="signal peptide" evidence="3">
    <location>
        <begin position="1"/>
        <end position="22"/>
    </location>
</feature>